<dbReference type="CDD" id="cd11655">
    <property type="entry name" value="rap1_myb-like"/>
    <property type="match status" value="1"/>
</dbReference>
<dbReference type="InterPro" id="IPR009057">
    <property type="entry name" value="Homeodomain-like_sf"/>
</dbReference>
<dbReference type="GO" id="GO:0042162">
    <property type="term" value="F:telomeric DNA binding"/>
    <property type="evidence" value="ECO:0007669"/>
    <property type="project" value="TreeGrafter"/>
</dbReference>
<feature type="region of interest" description="Disordered" evidence="9">
    <location>
        <begin position="175"/>
        <end position="239"/>
    </location>
</feature>
<comment type="similarity">
    <text evidence="1 8">Belongs to the RAP1 family.</text>
</comment>
<keyword evidence="5" id="KW-0010">Activator</keyword>
<dbReference type="GO" id="GO:0070187">
    <property type="term" value="C:shelterin complex"/>
    <property type="evidence" value="ECO:0007669"/>
    <property type="project" value="TreeGrafter"/>
</dbReference>
<feature type="region of interest" description="Disordered" evidence="9">
    <location>
        <begin position="90"/>
        <end position="119"/>
    </location>
</feature>
<feature type="compositionally biased region" description="Low complexity" evidence="9">
    <location>
        <begin position="444"/>
        <end position="457"/>
    </location>
</feature>
<evidence type="ECO:0000256" key="2">
    <source>
        <dbReference type="ARBA" id="ARBA00022454"/>
    </source>
</evidence>
<dbReference type="InterPro" id="IPR001357">
    <property type="entry name" value="BRCT_dom"/>
</dbReference>
<evidence type="ECO:0000259" key="10">
    <source>
        <dbReference type="PROSITE" id="PS51082"/>
    </source>
</evidence>
<feature type="compositionally biased region" description="Basic and acidic residues" evidence="9">
    <location>
        <begin position="387"/>
        <end position="402"/>
    </location>
</feature>
<feature type="compositionally biased region" description="Low complexity" evidence="9">
    <location>
        <begin position="614"/>
        <end position="634"/>
    </location>
</feature>
<evidence type="ECO:0000256" key="1">
    <source>
        <dbReference type="ARBA" id="ARBA00010467"/>
    </source>
</evidence>
<feature type="compositionally biased region" description="Low complexity" evidence="9">
    <location>
        <begin position="570"/>
        <end position="580"/>
    </location>
</feature>
<dbReference type="PANTHER" id="PTHR16466:SF6">
    <property type="entry name" value="TELOMERIC REPEAT-BINDING FACTOR 2-INTERACTING PROTEIN 1"/>
    <property type="match status" value="1"/>
</dbReference>
<dbReference type="EMBL" id="PDXA01000029">
    <property type="protein sequence ID" value="RYN46490.1"/>
    <property type="molecule type" value="Genomic_DNA"/>
</dbReference>
<feature type="compositionally biased region" description="Polar residues" evidence="9">
    <location>
        <begin position="540"/>
        <end position="553"/>
    </location>
</feature>
<proteinExistence type="inferred from homology"/>
<feature type="domain" description="WH2" evidence="10">
    <location>
        <begin position="36"/>
        <end position="57"/>
    </location>
</feature>
<evidence type="ECO:0000256" key="8">
    <source>
        <dbReference type="RuleBase" id="RU367107"/>
    </source>
</evidence>
<dbReference type="Proteomes" id="UP000292402">
    <property type="component" value="Unassembled WGS sequence"/>
</dbReference>
<evidence type="ECO:0000256" key="7">
    <source>
        <dbReference type="ARBA" id="ARBA00023242"/>
    </source>
</evidence>
<keyword evidence="6" id="KW-0804">Transcription</keyword>
<dbReference type="PANTHER" id="PTHR16466">
    <property type="entry name" value="TELOMERE REPEAT-BINDING FACTOR 2-INTERACTING PROTEIN 1"/>
    <property type="match status" value="1"/>
</dbReference>
<dbReference type="InterPro" id="IPR015010">
    <property type="entry name" value="TERF2IP_Myb"/>
</dbReference>
<dbReference type="Gene3D" id="1.10.10.60">
    <property type="entry name" value="Homeodomain-like"/>
    <property type="match status" value="1"/>
</dbReference>
<dbReference type="InterPro" id="IPR003124">
    <property type="entry name" value="WH2_dom"/>
</dbReference>
<comment type="caution">
    <text evidence="11">The sequence shown here is derived from an EMBL/GenBank/DDBJ whole genome shotgun (WGS) entry which is preliminary data.</text>
</comment>
<dbReference type="Gene3D" id="3.40.50.10190">
    <property type="entry name" value="BRCT domain"/>
    <property type="match status" value="1"/>
</dbReference>
<feature type="compositionally biased region" description="Polar residues" evidence="9">
    <location>
        <begin position="374"/>
        <end position="386"/>
    </location>
</feature>
<feature type="region of interest" description="Disordered" evidence="9">
    <location>
        <begin position="313"/>
        <end position="651"/>
    </location>
</feature>
<comment type="subunit">
    <text evidence="8">Homodimer.</text>
</comment>
<dbReference type="SUPFAM" id="SSF46689">
    <property type="entry name" value="Homeodomain-like"/>
    <property type="match status" value="1"/>
</dbReference>
<dbReference type="Pfam" id="PF08914">
    <property type="entry name" value="Myb_Rap1"/>
    <property type="match status" value="1"/>
</dbReference>
<feature type="compositionally biased region" description="Basic and acidic residues" evidence="9">
    <location>
        <begin position="313"/>
        <end position="325"/>
    </location>
</feature>
<dbReference type="Pfam" id="PF16589">
    <property type="entry name" value="BRCT_2"/>
    <property type="match status" value="1"/>
</dbReference>
<accession>A0A4Q4MAZ7</accession>
<organism evidence="11 12">
    <name type="scientific">Alternaria tenuissima</name>
    <dbReference type="NCBI Taxonomy" id="119927"/>
    <lineage>
        <taxon>Eukaryota</taxon>
        <taxon>Fungi</taxon>
        <taxon>Dikarya</taxon>
        <taxon>Ascomycota</taxon>
        <taxon>Pezizomycotina</taxon>
        <taxon>Dothideomycetes</taxon>
        <taxon>Pleosporomycetidae</taxon>
        <taxon>Pleosporales</taxon>
        <taxon>Pleosporineae</taxon>
        <taxon>Pleosporaceae</taxon>
        <taxon>Alternaria</taxon>
        <taxon>Alternaria sect. Alternaria</taxon>
        <taxon>Alternaria alternata complex</taxon>
    </lineage>
</organism>
<feature type="compositionally biased region" description="Acidic residues" evidence="9">
    <location>
        <begin position="489"/>
        <end position="506"/>
    </location>
</feature>
<feature type="compositionally biased region" description="Polar residues" evidence="9">
    <location>
        <begin position="209"/>
        <end position="225"/>
    </location>
</feature>
<reference evidence="12" key="1">
    <citation type="journal article" date="2019" name="bioRxiv">
        <title>Genomics, evolutionary history and diagnostics of the Alternaria alternata species group including apple and Asian pear pathotypes.</title>
        <authorList>
            <person name="Armitage A.D."/>
            <person name="Cockerton H.M."/>
            <person name="Sreenivasaprasad S."/>
            <person name="Woodhall J.W."/>
            <person name="Lane C.R."/>
            <person name="Harrison R.J."/>
            <person name="Clarkson J.P."/>
        </authorList>
    </citation>
    <scope>NUCLEOTIDE SEQUENCE [LARGE SCALE GENOMIC DNA]</scope>
    <source>
        <strain evidence="12">FERA 1082</strain>
    </source>
</reference>
<evidence type="ECO:0000313" key="12">
    <source>
        <dbReference type="Proteomes" id="UP000292402"/>
    </source>
</evidence>
<dbReference type="GO" id="GO:0003779">
    <property type="term" value="F:actin binding"/>
    <property type="evidence" value="ECO:0007669"/>
    <property type="project" value="InterPro"/>
</dbReference>
<dbReference type="GO" id="GO:0010833">
    <property type="term" value="P:telomere maintenance via telomere lengthening"/>
    <property type="evidence" value="ECO:0007669"/>
    <property type="project" value="UniProtKB-UniRule"/>
</dbReference>
<dbReference type="InterPro" id="IPR036420">
    <property type="entry name" value="BRCT_dom_sf"/>
</dbReference>
<comment type="function">
    <text evidence="8">Involved in the regulation of telomere length, clustering and has a specific role in telomere position effect (TPE).</text>
</comment>
<evidence type="ECO:0000256" key="6">
    <source>
        <dbReference type="ARBA" id="ARBA00023163"/>
    </source>
</evidence>
<sequence>MAGPTVYKHVAEEFDFSSGTGIFAGKKFWVAQRVPSRSRLLDDIKANGGEIVQLEKMADYRIADHFRPTTCAPGTISYTFVEKSIKDGELQDPADHRAGPPLGEAREPASVYRPTKSGRAAYTAEEDRILYKWVRDAQEAGAQIGGNEIYMQLEAKYPRHTWQSWRDRYHKQLKNRPPSAFNIPDNAPPSPPSDQSNERMPPAPASPMRTKQQTPKPEQTSNTENPSRKGKSKSKSDYSVEELEGMFTVDDWLELYAFADLIDDSKGTDEYGTHWAQWAEAKGEQTAEQWQQYYEKVVYPQWLVDPVSKREKIKRQVERQHDEARPSQSQPSSSQSPELGRPNKLPSAKDQPVTKNPLDSLKNSADIASEIKVPSSSTAHPESSNFYEDRMERVTKRLRENDFAEQEEETRLAPPTKRRKSESATPTREDSVGPNKEVGTQHQSVEISSAESSQSTSHLEDAEELMQEHIRSEALDLGDDDATMVNLEADPEEKEVESIESDDFPDTDQLHPPPADNVVSDDLPSNTPTPRAARQKVSYFDTQAILSPTQDSLSRPHDHAYGIKPHQRQRSSSPFQQPESDASTTQSLEEFRRSLQEEEGPDQTLYSQAPPQPLRLSSSPAPSSASSTSTGSGDPDPPLTGDEIDEFYEDRNEEGWSNDYISKALKRTRMRPELAVRVLEAWKDGNPLPKARGIWSIEDDVAVESGDGLELAKLAKKHSLDGWGGITERLLFLEAYRSYN</sequence>
<protein>
    <recommendedName>
        <fullName evidence="8">DNA-binding protein RAP1</fullName>
    </recommendedName>
</protein>
<evidence type="ECO:0000313" key="11">
    <source>
        <dbReference type="EMBL" id="RYN46490.1"/>
    </source>
</evidence>
<evidence type="ECO:0000256" key="5">
    <source>
        <dbReference type="ARBA" id="ARBA00023159"/>
    </source>
</evidence>
<dbReference type="InterPro" id="IPR021661">
    <property type="entry name" value="Rap1_C"/>
</dbReference>
<dbReference type="InterPro" id="IPR039595">
    <property type="entry name" value="TE2IP/Rap1"/>
</dbReference>
<evidence type="ECO:0000256" key="3">
    <source>
        <dbReference type="ARBA" id="ARBA00022895"/>
    </source>
</evidence>
<dbReference type="GO" id="GO:0031848">
    <property type="term" value="P:protection from non-homologous end joining at telomere"/>
    <property type="evidence" value="ECO:0007669"/>
    <property type="project" value="TreeGrafter"/>
</dbReference>
<keyword evidence="3 8" id="KW-0779">Telomere</keyword>
<evidence type="ECO:0000256" key="4">
    <source>
        <dbReference type="ARBA" id="ARBA00023015"/>
    </source>
</evidence>
<evidence type="ECO:0000256" key="9">
    <source>
        <dbReference type="SAM" id="MobiDB-lite"/>
    </source>
</evidence>
<name>A0A4Q4MAZ7_9PLEO</name>
<dbReference type="Pfam" id="PF11626">
    <property type="entry name" value="Rap1_C"/>
    <property type="match status" value="1"/>
</dbReference>
<keyword evidence="4" id="KW-0805">Transcription regulation</keyword>
<dbReference type="PROSITE" id="PS51082">
    <property type="entry name" value="WH2"/>
    <property type="match status" value="1"/>
</dbReference>
<dbReference type="AlphaFoldDB" id="A0A4Q4MAZ7"/>
<comment type="subcellular location">
    <subcellularLocation>
        <location evidence="8">Nucleus</location>
    </subcellularLocation>
    <subcellularLocation>
        <location evidence="8">Chromosome</location>
        <location evidence="8">Telomere</location>
    </subcellularLocation>
</comment>
<keyword evidence="7 8" id="KW-0539">Nucleus</keyword>
<gene>
    <name evidence="11" type="ORF">AA0114_g8176</name>
</gene>
<keyword evidence="2 8" id="KW-0158">Chromosome</keyword>
<feature type="compositionally biased region" description="Low complexity" evidence="9">
    <location>
        <begin position="326"/>
        <end position="337"/>
    </location>
</feature>